<organism evidence="1 2">
    <name type="scientific">Cichorium intybus</name>
    <name type="common">Chicory</name>
    <dbReference type="NCBI Taxonomy" id="13427"/>
    <lineage>
        <taxon>Eukaryota</taxon>
        <taxon>Viridiplantae</taxon>
        <taxon>Streptophyta</taxon>
        <taxon>Embryophyta</taxon>
        <taxon>Tracheophyta</taxon>
        <taxon>Spermatophyta</taxon>
        <taxon>Magnoliopsida</taxon>
        <taxon>eudicotyledons</taxon>
        <taxon>Gunneridae</taxon>
        <taxon>Pentapetalae</taxon>
        <taxon>asterids</taxon>
        <taxon>campanulids</taxon>
        <taxon>Asterales</taxon>
        <taxon>Asteraceae</taxon>
        <taxon>Cichorioideae</taxon>
        <taxon>Cichorieae</taxon>
        <taxon>Cichoriinae</taxon>
        <taxon>Cichorium</taxon>
    </lineage>
</organism>
<name>A0ACB9BKU1_CICIN</name>
<keyword evidence="2" id="KW-1185">Reference proteome</keyword>
<sequence>MAQFAGAPAAFTTATVLLSNFMLFSYMWSSLYVYAAVDNPGTIILRPPHAGSNRHTMILPLFLSSSYSNRTSSFSGEGKPRRHLHTSAAPSPNARMALHDDLLFDGYFTTSLWIGSPPQKFALIVDTGSTVTYVPCSTCQRCGNHQDPKFNPYLSSTYQPLKCNAGCICANDTQQCSYERKYAEMSTSSGVLGEDIISFGNLGEVSPQRSIFGCENMETGDLYSQHADGIMGLGRGDPSIVDQLVDKGVISDSFSLCYGGMDTGGGAMVLGGISPPSGMVYAYSDPARSPYYNIKLRGLHVAGKRLPLSPSVFDGRLGTILDSGTTYAFLPEPAFLAFKEAIMKELHDVKQINGPDPGYNDICFSGTGSDDGSQLLKTFPTVEMVFGKGQKLSLTPENYLFPHSMVTGAYCLGIFQNGKDPTTLLGGIIFRNTLVMYDREHNAIGFWKTNCSNLWGTLDASSGNMSPSSASNHISPGSGDVASGSVDLEGRFISLQLIALGIILFLLRSHYVFGV</sequence>
<accession>A0ACB9BKU1</accession>
<proteinExistence type="predicted"/>
<evidence type="ECO:0000313" key="1">
    <source>
        <dbReference type="EMBL" id="KAI3722644.1"/>
    </source>
</evidence>
<dbReference type="EMBL" id="CM042014">
    <property type="protein sequence ID" value="KAI3722644.1"/>
    <property type="molecule type" value="Genomic_DNA"/>
</dbReference>
<reference evidence="2" key="1">
    <citation type="journal article" date="2022" name="Mol. Ecol. Resour.">
        <title>The genomes of chicory, endive, great burdock and yacon provide insights into Asteraceae palaeo-polyploidization history and plant inulin production.</title>
        <authorList>
            <person name="Fan W."/>
            <person name="Wang S."/>
            <person name="Wang H."/>
            <person name="Wang A."/>
            <person name="Jiang F."/>
            <person name="Liu H."/>
            <person name="Zhao H."/>
            <person name="Xu D."/>
            <person name="Zhang Y."/>
        </authorList>
    </citation>
    <scope>NUCLEOTIDE SEQUENCE [LARGE SCALE GENOMIC DNA]</scope>
    <source>
        <strain evidence="2">cv. Punajuju</strain>
    </source>
</reference>
<gene>
    <name evidence="1" type="ORF">L2E82_33686</name>
</gene>
<reference evidence="1 2" key="2">
    <citation type="journal article" date="2022" name="Mol. Ecol. Resour.">
        <title>The genomes of chicory, endive, great burdock and yacon provide insights into Asteraceae paleo-polyploidization history and plant inulin production.</title>
        <authorList>
            <person name="Fan W."/>
            <person name="Wang S."/>
            <person name="Wang H."/>
            <person name="Wang A."/>
            <person name="Jiang F."/>
            <person name="Liu H."/>
            <person name="Zhao H."/>
            <person name="Xu D."/>
            <person name="Zhang Y."/>
        </authorList>
    </citation>
    <scope>NUCLEOTIDE SEQUENCE [LARGE SCALE GENOMIC DNA]</scope>
    <source>
        <strain evidence="2">cv. Punajuju</strain>
        <tissue evidence="1">Leaves</tissue>
    </source>
</reference>
<dbReference type="Proteomes" id="UP001055811">
    <property type="component" value="Linkage Group LG06"/>
</dbReference>
<evidence type="ECO:0000313" key="2">
    <source>
        <dbReference type="Proteomes" id="UP001055811"/>
    </source>
</evidence>
<protein>
    <submittedName>
        <fullName evidence="1">Uncharacterized protein</fullName>
    </submittedName>
</protein>
<comment type="caution">
    <text evidence="1">The sequence shown here is derived from an EMBL/GenBank/DDBJ whole genome shotgun (WGS) entry which is preliminary data.</text>
</comment>